<evidence type="ECO:0000313" key="4">
    <source>
        <dbReference type="Proteomes" id="UP000294530"/>
    </source>
</evidence>
<dbReference type="OrthoDB" id="127538at2759"/>
<proteinExistence type="predicted"/>
<dbReference type="EMBL" id="SHOA02000006">
    <property type="protein sequence ID" value="TDH67216.1"/>
    <property type="molecule type" value="Genomic_DNA"/>
</dbReference>
<dbReference type="KEGG" id="blac:94346215"/>
<feature type="region of interest" description="Disordered" evidence="1">
    <location>
        <begin position="104"/>
        <end position="191"/>
    </location>
</feature>
<dbReference type="Proteomes" id="UP000294530">
    <property type="component" value="Unassembled WGS sequence"/>
</dbReference>
<feature type="chain" id="PRO_5037861237" description="Secreted protein" evidence="2">
    <location>
        <begin position="25"/>
        <end position="191"/>
    </location>
</feature>
<feature type="compositionally biased region" description="Low complexity" evidence="1">
    <location>
        <begin position="123"/>
        <end position="134"/>
    </location>
</feature>
<feature type="signal peptide" evidence="2">
    <location>
        <begin position="1"/>
        <end position="24"/>
    </location>
</feature>
<keyword evidence="4" id="KW-1185">Reference proteome</keyword>
<name>A0A976ID12_BRELC</name>
<feature type="compositionally biased region" description="Low complexity" evidence="1">
    <location>
        <begin position="104"/>
        <end position="114"/>
    </location>
</feature>
<dbReference type="AlphaFoldDB" id="A0A976ID12"/>
<reference evidence="3 4" key="1">
    <citation type="journal article" date="2021" name="Genome Biol.">
        <title>AFLAP: assembly-free linkage analysis pipeline using k-mers from genome sequencing data.</title>
        <authorList>
            <person name="Fletcher K."/>
            <person name="Zhang L."/>
            <person name="Gil J."/>
            <person name="Han R."/>
            <person name="Cavanaugh K."/>
            <person name="Michelmore R."/>
        </authorList>
    </citation>
    <scope>NUCLEOTIDE SEQUENCE [LARGE SCALE GENOMIC DNA]</scope>
    <source>
        <strain evidence="3 4">SF5</strain>
    </source>
</reference>
<evidence type="ECO:0000256" key="2">
    <source>
        <dbReference type="SAM" id="SignalP"/>
    </source>
</evidence>
<dbReference type="GeneID" id="94346215"/>
<dbReference type="RefSeq" id="XP_067816715.1">
    <property type="nucleotide sequence ID" value="XM_067960544.1"/>
</dbReference>
<protein>
    <recommendedName>
        <fullName evidence="5">Secreted protein</fullName>
    </recommendedName>
</protein>
<keyword evidence="2" id="KW-0732">Signal</keyword>
<comment type="caution">
    <text evidence="3">The sequence shown here is derived from an EMBL/GenBank/DDBJ whole genome shotgun (WGS) entry which is preliminary data.</text>
</comment>
<evidence type="ECO:0008006" key="5">
    <source>
        <dbReference type="Google" id="ProtNLM"/>
    </source>
</evidence>
<sequence>MRSRITLTALLTIAFSLRLLQVRAAACAEICYTTELTGFGPGGTAGCTCSGTRQGARVGTDSCSCGQCYQATGAGIVGYAISSDNTCSFGTNCGDCDYTPDDTSTTTPSTLTPSSMPPPPTSFRPSTNTTDAPTTAPPTAMPTLSSTATSGTSSLTSDLSDSSTASPTNTNSPDVNNSNNSDPATKRGKSF</sequence>
<gene>
    <name evidence="3" type="ORF">CCR75_002447</name>
</gene>
<evidence type="ECO:0000313" key="3">
    <source>
        <dbReference type="EMBL" id="TDH67216.1"/>
    </source>
</evidence>
<evidence type="ECO:0000256" key="1">
    <source>
        <dbReference type="SAM" id="MobiDB-lite"/>
    </source>
</evidence>
<organism evidence="3 4">
    <name type="scientific">Bremia lactucae</name>
    <name type="common">Lettuce downy mildew</name>
    <dbReference type="NCBI Taxonomy" id="4779"/>
    <lineage>
        <taxon>Eukaryota</taxon>
        <taxon>Sar</taxon>
        <taxon>Stramenopiles</taxon>
        <taxon>Oomycota</taxon>
        <taxon>Peronosporomycetes</taxon>
        <taxon>Peronosporales</taxon>
        <taxon>Peronosporaceae</taxon>
        <taxon>Bremia</taxon>
    </lineage>
</organism>
<accession>A0A976ID12</accession>
<feature type="compositionally biased region" description="Low complexity" evidence="1">
    <location>
        <begin position="141"/>
        <end position="183"/>
    </location>
</feature>